<evidence type="ECO:0000313" key="6">
    <source>
        <dbReference type="EMBL" id="RKO87149.1"/>
    </source>
</evidence>
<protein>
    <recommendedName>
        <fullName evidence="5">MYND-type domain-containing protein</fullName>
    </recommendedName>
</protein>
<name>A0A4P9W475_9FUNG</name>
<reference evidence="7" key="1">
    <citation type="journal article" date="2018" name="Nat. Microbiol.">
        <title>Leveraging single-cell genomics to expand the fungal tree of life.</title>
        <authorList>
            <person name="Ahrendt S.R."/>
            <person name="Quandt C.A."/>
            <person name="Ciobanu D."/>
            <person name="Clum A."/>
            <person name="Salamov A."/>
            <person name="Andreopoulos B."/>
            <person name="Cheng J.F."/>
            <person name="Woyke T."/>
            <person name="Pelin A."/>
            <person name="Henrissat B."/>
            <person name="Reynolds N.K."/>
            <person name="Benny G.L."/>
            <person name="Smith M.E."/>
            <person name="James T.Y."/>
            <person name="Grigoriev I.V."/>
        </authorList>
    </citation>
    <scope>NUCLEOTIDE SEQUENCE [LARGE SCALE GENOMIC DNA]</scope>
</reference>
<dbReference type="GO" id="GO:0008270">
    <property type="term" value="F:zinc ion binding"/>
    <property type="evidence" value="ECO:0007669"/>
    <property type="project" value="UniProtKB-KW"/>
</dbReference>
<dbReference type="AlphaFoldDB" id="A0A4P9W475"/>
<organism evidence="6 7">
    <name type="scientific">Blyttiomyces helicus</name>
    <dbReference type="NCBI Taxonomy" id="388810"/>
    <lineage>
        <taxon>Eukaryota</taxon>
        <taxon>Fungi</taxon>
        <taxon>Fungi incertae sedis</taxon>
        <taxon>Chytridiomycota</taxon>
        <taxon>Chytridiomycota incertae sedis</taxon>
        <taxon>Chytridiomycetes</taxon>
        <taxon>Chytridiomycetes incertae sedis</taxon>
        <taxon>Blyttiomyces</taxon>
    </lineage>
</organism>
<dbReference type="EMBL" id="KZ997639">
    <property type="protein sequence ID" value="RKO87149.1"/>
    <property type="molecule type" value="Genomic_DNA"/>
</dbReference>
<keyword evidence="7" id="KW-1185">Reference proteome</keyword>
<evidence type="ECO:0000256" key="4">
    <source>
        <dbReference type="PROSITE-ProRule" id="PRU00134"/>
    </source>
</evidence>
<keyword evidence="1" id="KW-0479">Metal-binding</keyword>
<keyword evidence="3" id="KW-0862">Zinc</keyword>
<dbReference type="SUPFAM" id="SSF144232">
    <property type="entry name" value="HIT/MYND zinc finger-like"/>
    <property type="match status" value="1"/>
</dbReference>
<dbReference type="Gene3D" id="6.10.140.2220">
    <property type="match status" value="1"/>
</dbReference>
<dbReference type="InterPro" id="IPR002893">
    <property type="entry name" value="Znf_MYND"/>
</dbReference>
<dbReference type="PROSITE" id="PS50865">
    <property type="entry name" value="ZF_MYND_2"/>
    <property type="match status" value="1"/>
</dbReference>
<dbReference type="OrthoDB" id="2212237at2759"/>
<dbReference type="PROSITE" id="PS01360">
    <property type="entry name" value="ZF_MYND_1"/>
    <property type="match status" value="1"/>
</dbReference>
<dbReference type="Proteomes" id="UP000269721">
    <property type="component" value="Unassembled WGS sequence"/>
</dbReference>
<evidence type="ECO:0000256" key="2">
    <source>
        <dbReference type="ARBA" id="ARBA00022771"/>
    </source>
</evidence>
<evidence type="ECO:0000313" key="7">
    <source>
        <dbReference type="Proteomes" id="UP000269721"/>
    </source>
</evidence>
<sequence>MRASKPVCAKCAAAPAPNVRFKSCGKCRFVWYCSPECQRAHWGEHKVVCPSLVANFVRSQSDGIGRIKFDHAFGGVYSVLQGDGFKRHAQAHHMINWLSEDHWARNLPAGTFADWDWEMTRKPNIISPQFYADVIFRNRDRRGNPFKDGILDPPLGLQFTLTFPGG</sequence>
<evidence type="ECO:0000256" key="3">
    <source>
        <dbReference type="ARBA" id="ARBA00022833"/>
    </source>
</evidence>
<dbReference type="Pfam" id="PF01753">
    <property type="entry name" value="zf-MYND"/>
    <property type="match status" value="1"/>
</dbReference>
<evidence type="ECO:0000256" key="1">
    <source>
        <dbReference type="ARBA" id="ARBA00022723"/>
    </source>
</evidence>
<keyword evidence="2 4" id="KW-0863">Zinc-finger</keyword>
<gene>
    <name evidence="6" type="ORF">BDK51DRAFT_30151</name>
</gene>
<proteinExistence type="predicted"/>
<evidence type="ECO:0000259" key="5">
    <source>
        <dbReference type="PROSITE" id="PS50865"/>
    </source>
</evidence>
<feature type="domain" description="MYND-type" evidence="5">
    <location>
        <begin position="8"/>
        <end position="49"/>
    </location>
</feature>
<accession>A0A4P9W475</accession>